<comment type="caution">
    <text evidence="1">The sequence shown here is derived from an EMBL/GenBank/DDBJ whole genome shotgun (WGS) entry which is preliminary data.</text>
</comment>
<name>A0A397UXG6_9GLOM</name>
<dbReference type="Proteomes" id="UP000266673">
    <property type="component" value="Unassembled WGS sequence"/>
</dbReference>
<proteinExistence type="predicted"/>
<sequence length="150" mass="17749">MVSEWAEYGSLKELHENFDNCWTRKIQIIRDICRGILFLYDVNIFHHDIRYVKIFCFGMLIWNFVMKKSLVNQNLLKTYHIGLSYMRLFTHGMLDFDGTITAKIDDSRVSEFTEEVSIPDDLFKVEIFLDEGITKKHGNVLMKMLILAMQ</sequence>
<accession>A0A397UXG6</accession>
<protein>
    <recommendedName>
        <fullName evidence="3">Protein kinase domain-containing protein</fullName>
    </recommendedName>
</protein>
<evidence type="ECO:0000313" key="1">
    <source>
        <dbReference type="EMBL" id="RIB13429.1"/>
    </source>
</evidence>
<evidence type="ECO:0000313" key="2">
    <source>
        <dbReference type="Proteomes" id="UP000266673"/>
    </source>
</evidence>
<dbReference type="InterPro" id="IPR011009">
    <property type="entry name" value="Kinase-like_dom_sf"/>
</dbReference>
<dbReference type="Gene3D" id="1.10.510.10">
    <property type="entry name" value="Transferase(Phosphotransferase) domain 1"/>
    <property type="match status" value="1"/>
</dbReference>
<keyword evidence="2" id="KW-1185">Reference proteome</keyword>
<organism evidence="1 2">
    <name type="scientific">Gigaspora rosea</name>
    <dbReference type="NCBI Taxonomy" id="44941"/>
    <lineage>
        <taxon>Eukaryota</taxon>
        <taxon>Fungi</taxon>
        <taxon>Fungi incertae sedis</taxon>
        <taxon>Mucoromycota</taxon>
        <taxon>Glomeromycotina</taxon>
        <taxon>Glomeromycetes</taxon>
        <taxon>Diversisporales</taxon>
        <taxon>Gigasporaceae</taxon>
        <taxon>Gigaspora</taxon>
    </lineage>
</organism>
<dbReference type="EMBL" id="QKWP01000924">
    <property type="protein sequence ID" value="RIB13429.1"/>
    <property type="molecule type" value="Genomic_DNA"/>
</dbReference>
<gene>
    <name evidence="1" type="ORF">C2G38_2040988</name>
</gene>
<dbReference type="OrthoDB" id="10463594at2759"/>
<dbReference type="STRING" id="44941.A0A397UXG6"/>
<dbReference type="SUPFAM" id="SSF56112">
    <property type="entry name" value="Protein kinase-like (PK-like)"/>
    <property type="match status" value="1"/>
</dbReference>
<evidence type="ECO:0008006" key="3">
    <source>
        <dbReference type="Google" id="ProtNLM"/>
    </source>
</evidence>
<reference evidence="1 2" key="1">
    <citation type="submission" date="2018-06" db="EMBL/GenBank/DDBJ databases">
        <title>Comparative genomics reveals the genomic features of Rhizophagus irregularis, R. cerebriforme, R. diaphanum and Gigaspora rosea, and their symbiotic lifestyle signature.</title>
        <authorList>
            <person name="Morin E."/>
            <person name="San Clemente H."/>
            <person name="Chen E.C.H."/>
            <person name="De La Providencia I."/>
            <person name="Hainaut M."/>
            <person name="Kuo A."/>
            <person name="Kohler A."/>
            <person name="Murat C."/>
            <person name="Tang N."/>
            <person name="Roy S."/>
            <person name="Loubradou J."/>
            <person name="Henrissat B."/>
            <person name="Grigoriev I.V."/>
            <person name="Corradi N."/>
            <person name="Roux C."/>
            <person name="Martin F.M."/>
        </authorList>
    </citation>
    <scope>NUCLEOTIDE SEQUENCE [LARGE SCALE GENOMIC DNA]</scope>
    <source>
        <strain evidence="1 2">DAOM 194757</strain>
    </source>
</reference>
<dbReference type="AlphaFoldDB" id="A0A397UXG6"/>